<dbReference type="InterPro" id="IPR029001">
    <property type="entry name" value="ITPase-like_fam"/>
</dbReference>
<keyword evidence="8" id="KW-0546">Nucleotide metabolism</keyword>
<evidence type="ECO:0000256" key="10">
    <source>
        <dbReference type="ARBA" id="ARBA00052017"/>
    </source>
</evidence>
<accession>A0A644ZUC7</accession>
<dbReference type="Gene3D" id="3.90.950.10">
    <property type="match status" value="1"/>
</dbReference>
<dbReference type="EMBL" id="VSSQ01010491">
    <property type="protein sequence ID" value="MPM44475.1"/>
    <property type="molecule type" value="Genomic_DNA"/>
</dbReference>
<dbReference type="GO" id="GO:0046872">
    <property type="term" value="F:metal ion binding"/>
    <property type="evidence" value="ECO:0007669"/>
    <property type="project" value="UniProtKB-KW"/>
</dbReference>
<evidence type="ECO:0000256" key="12">
    <source>
        <dbReference type="ARBA" id="ARBA00071289"/>
    </source>
</evidence>
<keyword evidence="7" id="KW-0460">Magnesium</keyword>
<evidence type="ECO:0000256" key="3">
    <source>
        <dbReference type="ARBA" id="ARBA00011738"/>
    </source>
</evidence>
<dbReference type="GO" id="GO:0036220">
    <property type="term" value="F:ITP diphosphatase activity"/>
    <property type="evidence" value="ECO:0007669"/>
    <property type="project" value="UniProtKB-EC"/>
</dbReference>
<organism evidence="17">
    <name type="scientific">bioreactor metagenome</name>
    <dbReference type="NCBI Taxonomy" id="1076179"/>
    <lineage>
        <taxon>unclassified sequences</taxon>
        <taxon>metagenomes</taxon>
        <taxon>ecological metagenomes</taxon>
    </lineage>
</organism>
<keyword evidence="4" id="KW-0479">Metal-binding</keyword>
<reference evidence="17" key="1">
    <citation type="submission" date="2019-08" db="EMBL/GenBank/DDBJ databases">
        <authorList>
            <person name="Kucharzyk K."/>
            <person name="Murdoch R.W."/>
            <person name="Higgins S."/>
            <person name="Loffler F."/>
        </authorList>
    </citation>
    <scope>NUCLEOTIDE SEQUENCE</scope>
</reference>
<dbReference type="PANTHER" id="PTHR11067:SF9">
    <property type="entry name" value="INOSINE TRIPHOSPHATE PYROPHOSPHATASE"/>
    <property type="match status" value="1"/>
</dbReference>
<dbReference type="Pfam" id="PF01725">
    <property type="entry name" value="Ham1p_like"/>
    <property type="match status" value="1"/>
</dbReference>
<evidence type="ECO:0000256" key="15">
    <source>
        <dbReference type="ARBA" id="ARBA00083186"/>
    </source>
</evidence>
<dbReference type="GO" id="GO:0035870">
    <property type="term" value="F:dITP diphosphatase activity"/>
    <property type="evidence" value="ECO:0007669"/>
    <property type="project" value="UniProtKB-ARBA"/>
</dbReference>
<comment type="cofactor">
    <cofactor evidence="1">
        <name>Mg(2+)</name>
        <dbReference type="ChEBI" id="CHEBI:18420"/>
    </cofactor>
</comment>
<dbReference type="GO" id="GO:0009146">
    <property type="term" value="P:purine nucleoside triphosphate catabolic process"/>
    <property type="evidence" value="ECO:0007669"/>
    <property type="project" value="UniProtKB-ARBA"/>
</dbReference>
<dbReference type="SUPFAM" id="SSF52972">
    <property type="entry name" value="ITPase-like"/>
    <property type="match status" value="1"/>
</dbReference>
<dbReference type="InterPro" id="IPR020922">
    <property type="entry name" value="dITP/XTP_pyrophosphatase"/>
</dbReference>
<dbReference type="GO" id="GO:0017111">
    <property type="term" value="F:ribonucleoside triphosphate phosphatase activity"/>
    <property type="evidence" value="ECO:0007669"/>
    <property type="project" value="InterPro"/>
</dbReference>
<evidence type="ECO:0000256" key="2">
    <source>
        <dbReference type="ARBA" id="ARBA00008023"/>
    </source>
</evidence>
<dbReference type="EC" id="3.6.1.66" evidence="11"/>
<name>A0A644ZUC7_9ZZZZ</name>
<proteinExistence type="inferred from homology"/>
<comment type="caution">
    <text evidence="17">The sequence shown here is derived from an EMBL/GenBank/DDBJ whole genome shotgun (WGS) entry which is preliminary data.</text>
</comment>
<evidence type="ECO:0000313" key="17">
    <source>
        <dbReference type="EMBL" id="MPM44475.1"/>
    </source>
</evidence>
<comment type="subunit">
    <text evidence="3">Homodimer.</text>
</comment>
<dbReference type="GO" id="GO:0000166">
    <property type="term" value="F:nucleotide binding"/>
    <property type="evidence" value="ECO:0007669"/>
    <property type="project" value="UniProtKB-KW"/>
</dbReference>
<comment type="catalytic activity">
    <reaction evidence="9">
        <text>dITP + H2O = dIMP + diphosphate + H(+)</text>
        <dbReference type="Rhea" id="RHEA:28342"/>
        <dbReference type="ChEBI" id="CHEBI:15377"/>
        <dbReference type="ChEBI" id="CHEBI:15378"/>
        <dbReference type="ChEBI" id="CHEBI:33019"/>
        <dbReference type="ChEBI" id="CHEBI:61194"/>
        <dbReference type="ChEBI" id="CHEBI:61382"/>
        <dbReference type="EC" id="3.6.1.66"/>
    </reaction>
</comment>
<keyword evidence="5" id="KW-0547">Nucleotide-binding</keyword>
<comment type="similarity">
    <text evidence="2">Belongs to the HAM1 NTPase family.</text>
</comment>
<dbReference type="AlphaFoldDB" id="A0A644ZUC7"/>
<dbReference type="HAMAP" id="MF_01405">
    <property type="entry name" value="Non_canon_purine_NTPase"/>
    <property type="match status" value="1"/>
</dbReference>
<dbReference type="GO" id="GO:0005829">
    <property type="term" value="C:cytosol"/>
    <property type="evidence" value="ECO:0007669"/>
    <property type="project" value="TreeGrafter"/>
</dbReference>
<sequence length="191" mass="21457">MKIVFATNNKHKLHEIRKITAGSMEILSLSEINCHEEIPETGATLEENALMKAQFIKDKFGFDCFADDTGLEVDALDGAPGVYSSRYAGEACDPQDNMDKILRVLQGERNRNARFRTVIALLLNGERHFFEGEIKGQIIEEKRGTAGFGYDPVFLPDGYKQTFAELGDDEKNKISHRAIATRKLVEFLLSN</sequence>
<dbReference type="FunFam" id="3.90.950.10:FF:000001">
    <property type="entry name" value="dITP/XTP pyrophosphatase"/>
    <property type="match status" value="1"/>
</dbReference>
<evidence type="ECO:0000256" key="5">
    <source>
        <dbReference type="ARBA" id="ARBA00022741"/>
    </source>
</evidence>
<dbReference type="GO" id="GO:0009117">
    <property type="term" value="P:nucleotide metabolic process"/>
    <property type="evidence" value="ECO:0007669"/>
    <property type="project" value="UniProtKB-KW"/>
</dbReference>
<evidence type="ECO:0000256" key="13">
    <source>
        <dbReference type="ARBA" id="ARBA00075987"/>
    </source>
</evidence>
<evidence type="ECO:0000256" key="8">
    <source>
        <dbReference type="ARBA" id="ARBA00023080"/>
    </source>
</evidence>
<dbReference type="CDD" id="cd00515">
    <property type="entry name" value="HAM1"/>
    <property type="match status" value="1"/>
</dbReference>
<dbReference type="PANTHER" id="PTHR11067">
    <property type="entry name" value="INOSINE TRIPHOSPHATE PYROPHOSPHATASE/HAM1 PROTEIN"/>
    <property type="match status" value="1"/>
</dbReference>
<evidence type="ECO:0000256" key="16">
    <source>
        <dbReference type="ARBA" id="ARBA00083635"/>
    </source>
</evidence>
<evidence type="ECO:0000256" key="11">
    <source>
        <dbReference type="ARBA" id="ARBA00066468"/>
    </source>
</evidence>
<dbReference type="GO" id="GO:0036222">
    <property type="term" value="F:XTP diphosphatase activity"/>
    <property type="evidence" value="ECO:0007669"/>
    <property type="project" value="UniProtKB-ARBA"/>
</dbReference>
<dbReference type="NCBIfam" id="NF011398">
    <property type="entry name" value="PRK14823.1"/>
    <property type="match status" value="1"/>
</dbReference>
<gene>
    <name evidence="17" type="ORF">SDC9_91153</name>
</gene>
<evidence type="ECO:0000256" key="7">
    <source>
        <dbReference type="ARBA" id="ARBA00022842"/>
    </source>
</evidence>
<evidence type="ECO:0000256" key="1">
    <source>
        <dbReference type="ARBA" id="ARBA00001946"/>
    </source>
</evidence>
<evidence type="ECO:0000256" key="9">
    <source>
        <dbReference type="ARBA" id="ARBA00051875"/>
    </source>
</evidence>
<keyword evidence="6 17" id="KW-0378">Hydrolase</keyword>
<evidence type="ECO:0000256" key="4">
    <source>
        <dbReference type="ARBA" id="ARBA00022723"/>
    </source>
</evidence>
<evidence type="ECO:0000256" key="14">
    <source>
        <dbReference type="ARBA" id="ARBA00078805"/>
    </source>
</evidence>
<evidence type="ECO:0000256" key="6">
    <source>
        <dbReference type="ARBA" id="ARBA00022801"/>
    </source>
</evidence>
<dbReference type="NCBIfam" id="TIGR00042">
    <property type="entry name" value="RdgB/HAM1 family non-canonical purine NTP pyrophosphatase"/>
    <property type="match status" value="1"/>
</dbReference>
<comment type="catalytic activity">
    <reaction evidence="10">
        <text>XTP + H2O = XMP + diphosphate + H(+)</text>
        <dbReference type="Rhea" id="RHEA:28610"/>
        <dbReference type="ChEBI" id="CHEBI:15377"/>
        <dbReference type="ChEBI" id="CHEBI:15378"/>
        <dbReference type="ChEBI" id="CHEBI:33019"/>
        <dbReference type="ChEBI" id="CHEBI:57464"/>
        <dbReference type="ChEBI" id="CHEBI:61314"/>
        <dbReference type="EC" id="3.6.1.66"/>
    </reaction>
</comment>
<protein>
    <recommendedName>
        <fullName evidence="12">dITP/XTP pyrophosphatase</fullName>
        <ecNumber evidence="11">3.6.1.66</ecNumber>
    </recommendedName>
    <alternativeName>
        <fullName evidence="13">Non-canonical purine NTP pyrophosphatase</fullName>
    </alternativeName>
    <alternativeName>
        <fullName evidence="14">Non-standard purine NTP pyrophosphatase</fullName>
    </alternativeName>
    <alternativeName>
        <fullName evidence="16">Nucleoside-triphosphate diphosphatase</fullName>
    </alternativeName>
    <alternativeName>
        <fullName evidence="15">Nucleoside-triphosphate pyrophosphatase</fullName>
    </alternativeName>
</protein>
<dbReference type="InterPro" id="IPR002637">
    <property type="entry name" value="RdgB/HAM1"/>
</dbReference>